<keyword evidence="1" id="KW-0328">Glycosyltransferase</keyword>
<accession>A0A507BVV5</accession>
<evidence type="ECO:0000256" key="3">
    <source>
        <dbReference type="ARBA" id="ARBA00023180"/>
    </source>
</evidence>
<keyword evidence="4" id="KW-0472">Membrane</keyword>
<evidence type="ECO:0000313" key="6">
    <source>
        <dbReference type="EMBL" id="TPX33510.1"/>
    </source>
</evidence>
<dbReference type="GeneID" id="42004824"/>
<dbReference type="PANTHER" id="PTHR20961">
    <property type="entry name" value="GLYCOSYLTRANSFERASE"/>
    <property type="match status" value="1"/>
</dbReference>
<protein>
    <recommendedName>
        <fullName evidence="5">Glycosyltransferase 61 catalytic domain-containing protein</fullName>
    </recommendedName>
</protein>
<feature type="transmembrane region" description="Helical" evidence="4">
    <location>
        <begin position="16"/>
        <end position="34"/>
    </location>
</feature>
<keyword evidence="3" id="KW-0325">Glycoprotein</keyword>
<evidence type="ECO:0000259" key="5">
    <source>
        <dbReference type="Pfam" id="PF04577"/>
    </source>
</evidence>
<keyword evidence="4" id="KW-1133">Transmembrane helix</keyword>
<sequence length="483" mass="54319">MSYRAGSPIRMKRSRVVSNVLILIVFVTLGLIIYPKVVAPNNEPRSSRQIPVPTEFESDIRASEHGSQHLLDATPVDDDDVCYPDIVNSWRANVKPICTPTIDKTKRSSSLRCYEYTVNGILQPICQGENVIVDLDKLTLPSHNITTNPVPIIGAKGAVVGVSCDVKDGFTKEWLSDAFDVTDEASCDADFGDQVMYMHQRWDSSNVFHIHEDLIMAHLAYQVLKLYKRNTQVVFLDDRQPDGPALPLWNGVFSAKPALSLYDLKLAKPGIRRLCVKKLVVGVRGGATPYSNSVGANTPCSHHLFQSFSRFVLDSLNLAPLEIRKQHSSDQIRVLLVSRRDYAGKSIRRKISNERDFVAKLRTELDPNTTIDMVDFSQLDIIKQIQTFGSYDVTIAAHGATQVYMTYARLGTAHIEVQHPERWGNFHYMNLAKLLGLWYRNSQLYGDGNMSENEMENVGRLVKEACEAVKEGREQNEKASTYI</sequence>
<reference evidence="6 7" key="1">
    <citation type="journal article" date="2019" name="Sci. Rep.">
        <title>Comparative genomics of chytrid fungi reveal insights into the obligate biotrophic and pathogenic lifestyle of Synchytrium endobioticum.</title>
        <authorList>
            <person name="van de Vossenberg B.T.L.H."/>
            <person name="Warris S."/>
            <person name="Nguyen H.D.T."/>
            <person name="van Gent-Pelzer M.P.E."/>
            <person name="Joly D.L."/>
            <person name="van de Geest H.C."/>
            <person name="Bonants P.J.M."/>
            <person name="Smith D.S."/>
            <person name="Levesque C.A."/>
            <person name="van der Lee T.A.J."/>
        </authorList>
    </citation>
    <scope>NUCLEOTIDE SEQUENCE [LARGE SCALE GENOMIC DNA]</scope>
    <source>
        <strain evidence="6 7">JEL517</strain>
    </source>
</reference>
<evidence type="ECO:0000256" key="1">
    <source>
        <dbReference type="ARBA" id="ARBA00022676"/>
    </source>
</evidence>
<dbReference type="Proteomes" id="UP000319731">
    <property type="component" value="Unassembled WGS sequence"/>
</dbReference>
<dbReference type="AlphaFoldDB" id="A0A507BVV5"/>
<keyword evidence="7" id="KW-1185">Reference proteome</keyword>
<evidence type="ECO:0000256" key="4">
    <source>
        <dbReference type="SAM" id="Phobius"/>
    </source>
</evidence>
<dbReference type="STRING" id="1806994.A0A507BVV5"/>
<dbReference type="InterPro" id="IPR007657">
    <property type="entry name" value="Glycosyltransferase_61"/>
</dbReference>
<comment type="caution">
    <text evidence="6">The sequence shown here is derived from an EMBL/GenBank/DDBJ whole genome shotgun (WGS) entry which is preliminary data.</text>
</comment>
<keyword evidence="2" id="KW-0808">Transferase</keyword>
<gene>
    <name evidence="6" type="ORF">SmJEL517_g03599</name>
</gene>
<dbReference type="InterPro" id="IPR049625">
    <property type="entry name" value="Glyco_transf_61_cat"/>
</dbReference>
<name>A0A507BVV5_9FUNG</name>
<keyword evidence="4" id="KW-0812">Transmembrane</keyword>
<dbReference type="EMBL" id="QEAO01000020">
    <property type="protein sequence ID" value="TPX33510.1"/>
    <property type="molecule type" value="Genomic_DNA"/>
</dbReference>
<dbReference type="OrthoDB" id="529273at2759"/>
<proteinExistence type="predicted"/>
<dbReference type="Pfam" id="PF04577">
    <property type="entry name" value="Glyco_transf_61"/>
    <property type="match status" value="1"/>
</dbReference>
<feature type="domain" description="Glycosyltransferase 61 catalytic" evidence="5">
    <location>
        <begin position="304"/>
        <end position="412"/>
    </location>
</feature>
<evidence type="ECO:0000256" key="2">
    <source>
        <dbReference type="ARBA" id="ARBA00022679"/>
    </source>
</evidence>
<organism evidence="6 7">
    <name type="scientific">Synchytrium microbalum</name>
    <dbReference type="NCBI Taxonomy" id="1806994"/>
    <lineage>
        <taxon>Eukaryota</taxon>
        <taxon>Fungi</taxon>
        <taxon>Fungi incertae sedis</taxon>
        <taxon>Chytridiomycota</taxon>
        <taxon>Chytridiomycota incertae sedis</taxon>
        <taxon>Chytridiomycetes</taxon>
        <taxon>Synchytriales</taxon>
        <taxon>Synchytriaceae</taxon>
        <taxon>Synchytrium</taxon>
    </lineage>
</organism>
<evidence type="ECO:0000313" key="7">
    <source>
        <dbReference type="Proteomes" id="UP000319731"/>
    </source>
</evidence>
<dbReference type="GO" id="GO:0016757">
    <property type="term" value="F:glycosyltransferase activity"/>
    <property type="evidence" value="ECO:0007669"/>
    <property type="project" value="UniProtKB-KW"/>
</dbReference>
<dbReference type="RefSeq" id="XP_031024485.1">
    <property type="nucleotide sequence ID" value="XM_031169527.1"/>
</dbReference>